<dbReference type="Proteomes" id="UP000518752">
    <property type="component" value="Unassembled WGS sequence"/>
</dbReference>
<feature type="signal peptide" evidence="2">
    <location>
        <begin position="1"/>
        <end position="21"/>
    </location>
</feature>
<dbReference type="AlphaFoldDB" id="A0A8H5GH81"/>
<protein>
    <submittedName>
        <fullName evidence="3">Uncharacterized protein</fullName>
    </submittedName>
</protein>
<keyword evidence="2" id="KW-0732">Signal</keyword>
<reference evidence="3 4" key="1">
    <citation type="journal article" date="2020" name="ISME J.">
        <title>Uncovering the hidden diversity of litter-decomposition mechanisms in mushroom-forming fungi.</title>
        <authorList>
            <person name="Floudas D."/>
            <person name="Bentzer J."/>
            <person name="Ahren D."/>
            <person name="Johansson T."/>
            <person name="Persson P."/>
            <person name="Tunlid A."/>
        </authorList>
    </citation>
    <scope>NUCLEOTIDE SEQUENCE [LARGE SCALE GENOMIC DNA]</scope>
    <source>
        <strain evidence="3 4">CBS 406.79</strain>
    </source>
</reference>
<comment type="caution">
    <text evidence="3">The sequence shown here is derived from an EMBL/GenBank/DDBJ whole genome shotgun (WGS) entry which is preliminary data.</text>
</comment>
<sequence>MTRLSFVFFAATIFTALSANALSVLPRDHVTDIEDPHNKNYPYARDDELVYHQVARSSNAVEERDIDHELHSRATPGDTVDIINAAGASGAALAGNPKVKQAVSAGWCKTKKGWKSMVNKIKKPFSTGGNPEPPQTDPCIANPAAPAPGTAGGSAGTEASDPVASPPVTKRTLLDDRSLDEQFFPERRETLEVYGRANLAALSKGVETVSKAGDAAGAAGSVSGFFSSVKSKYKSKFKKFHL</sequence>
<evidence type="ECO:0000313" key="3">
    <source>
        <dbReference type="EMBL" id="KAF5364735.1"/>
    </source>
</evidence>
<name>A0A8H5GH81_9AGAR</name>
<accession>A0A8H5GH81</accession>
<keyword evidence="4" id="KW-1185">Reference proteome</keyword>
<organism evidence="3 4">
    <name type="scientific">Collybiopsis confluens</name>
    <dbReference type="NCBI Taxonomy" id="2823264"/>
    <lineage>
        <taxon>Eukaryota</taxon>
        <taxon>Fungi</taxon>
        <taxon>Dikarya</taxon>
        <taxon>Basidiomycota</taxon>
        <taxon>Agaricomycotina</taxon>
        <taxon>Agaricomycetes</taxon>
        <taxon>Agaricomycetidae</taxon>
        <taxon>Agaricales</taxon>
        <taxon>Marasmiineae</taxon>
        <taxon>Omphalotaceae</taxon>
        <taxon>Collybiopsis</taxon>
    </lineage>
</organism>
<dbReference type="EMBL" id="JAACJN010000182">
    <property type="protein sequence ID" value="KAF5364735.1"/>
    <property type="molecule type" value="Genomic_DNA"/>
</dbReference>
<evidence type="ECO:0000256" key="2">
    <source>
        <dbReference type="SAM" id="SignalP"/>
    </source>
</evidence>
<feature type="chain" id="PRO_5034542096" evidence="2">
    <location>
        <begin position="22"/>
        <end position="242"/>
    </location>
</feature>
<dbReference type="OrthoDB" id="10585356at2759"/>
<evidence type="ECO:0000313" key="4">
    <source>
        <dbReference type="Proteomes" id="UP000518752"/>
    </source>
</evidence>
<proteinExistence type="predicted"/>
<gene>
    <name evidence="3" type="ORF">D9757_012488</name>
</gene>
<evidence type="ECO:0000256" key="1">
    <source>
        <dbReference type="SAM" id="MobiDB-lite"/>
    </source>
</evidence>
<feature type="region of interest" description="Disordered" evidence="1">
    <location>
        <begin position="122"/>
        <end position="176"/>
    </location>
</feature>